<evidence type="ECO:0000256" key="1">
    <source>
        <dbReference type="ARBA" id="ARBA00009156"/>
    </source>
</evidence>
<name>A0A9W9UTW8_PENBR</name>
<dbReference type="InterPro" id="IPR018485">
    <property type="entry name" value="FGGY_C"/>
</dbReference>
<keyword evidence="3" id="KW-0418">Kinase</keyword>
<proteinExistence type="inferred from homology"/>
<dbReference type="EMBL" id="JAPZBR010000004">
    <property type="protein sequence ID" value="KAJ5354581.1"/>
    <property type="molecule type" value="Genomic_DNA"/>
</dbReference>
<dbReference type="PANTHER" id="PTHR43435">
    <property type="entry name" value="RIBULOKINASE"/>
    <property type="match status" value="1"/>
</dbReference>
<evidence type="ECO:0000259" key="4">
    <source>
        <dbReference type="Pfam" id="PF00370"/>
    </source>
</evidence>
<protein>
    <submittedName>
        <fullName evidence="6">Uncharacterized protein</fullName>
    </submittedName>
</protein>
<organism evidence="6 7">
    <name type="scientific">Penicillium brevicompactum</name>
    <dbReference type="NCBI Taxonomy" id="5074"/>
    <lineage>
        <taxon>Eukaryota</taxon>
        <taxon>Fungi</taxon>
        <taxon>Dikarya</taxon>
        <taxon>Ascomycota</taxon>
        <taxon>Pezizomycotina</taxon>
        <taxon>Eurotiomycetes</taxon>
        <taxon>Eurotiomycetidae</taxon>
        <taxon>Eurotiales</taxon>
        <taxon>Aspergillaceae</taxon>
        <taxon>Penicillium</taxon>
    </lineage>
</organism>
<dbReference type="InterPro" id="IPR000577">
    <property type="entry name" value="Carb_kinase_FGGY"/>
</dbReference>
<dbReference type="PANTHER" id="PTHR43435:SF4">
    <property type="entry name" value="FGGY CARBOHYDRATE KINASE DOMAIN-CONTAINING PROTEIN"/>
    <property type="match status" value="1"/>
</dbReference>
<keyword evidence="7" id="KW-1185">Reference proteome</keyword>
<reference evidence="6" key="2">
    <citation type="journal article" date="2023" name="IMA Fungus">
        <title>Comparative genomic study of the Penicillium genus elucidates a diverse pangenome and 15 lateral gene transfer events.</title>
        <authorList>
            <person name="Petersen C."/>
            <person name="Sorensen T."/>
            <person name="Nielsen M.R."/>
            <person name="Sondergaard T.E."/>
            <person name="Sorensen J.L."/>
            <person name="Fitzpatrick D.A."/>
            <person name="Frisvad J.C."/>
            <person name="Nielsen K.L."/>
        </authorList>
    </citation>
    <scope>NUCLEOTIDE SEQUENCE</scope>
    <source>
        <strain evidence="6">IBT 35675</strain>
    </source>
</reference>
<comment type="similarity">
    <text evidence="1">Belongs to the FGGY kinase family.</text>
</comment>
<gene>
    <name evidence="6" type="ORF">N7541_005625</name>
</gene>
<dbReference type="GO" id="GO:0019150">
    <property type="term" value="F:D-ribulokinase activity"/>
    <property type="evidence" value="ECO:0007669"/>
    <property type="project" value="TreeGrafter"/>
</dbReference>
<dbReference type="Pfam" id="PF02782">
    <property type="entry name" value="FGGY_C"/>
    <property type="match status" value="1"/>
</dbReference>
<accession>A0A9W9UTW8</accession>
<dbReference type="Gene3D" id="3.30.420.40">
    <property type="match status" value="1"/>
</dbReference>
<dbReference type="GO" id="GO:0005737">
    <property type="term" value="C:cytoplasm"/>
    <property type="evidence" value="ECO:0007669"/>
    <property type="project" value="TreeGrafter"/>
</dbReference>
<sequence>MSHDEYEEYYIGIDVGTGSARACVVDKNGNIIGLASQSIKTWQPHADHYEQSTTDIWNSICTAVREVVDKYEIPKANIRGLAFDATCSLAVFSSQTDRPVSVSGTEVGDVRNVILWLDHRAVDETKTINSTKHQVLQYVGGGMSPEMEMPKILWLKKHMNPSTFLDCKFYDLADALTYLATGEEARSYCSVICKQGYLASGTDGEEGWQTDFLTSIGLEDLAQNEFERLGGTHTKANEFPQFGKKSDMWFSQNGRFLSAGECVGPLTKEAAADLGLVPGIAVGSGVIDAYAGWIGTVGAKVDLGLDSTADMKKHISHRLAVVAGTSTCHLAMSKDELFVNGIWGPYRDVLFPGAYLAEGGQSATGELIRQVVESHPAYREAKEAAEKSGTHIYDFMNDYLQKEAKELQVAHVAQLAKHFFFTMSGAVVGLKSDQSIKNLALHYYGALEFIALQTRQIVDTMNQCGHQISTIFMSGSQTQNSLLVHLIASACNMPVVLPEYIHAAVCHGAAMLAAMAASTSPGKDPKSLWEIMGQMSKPGRRVDPNNDAKEQGLLQAKFEVFLDMCSRQREYRELVDNRLSGATEKIIL</sequence>
<dbReference type="SUPFAM" id="SSF53067">
    <property type="entry name" value="Actin-like ATPase domain"/>
    <property type="match status" value="2"/>
</dbReference>
<dbReference type="Gene3D" id="1.20.58.2240">
    <property type="match status" value="1"/>
</dbReference>
<dbReference type="NCBIfam" id="TIGR01315">
    <property type="entry name" value="5C_CHO_kinase"/>
    <property type="match status" value="1"/>
</dbReference>
<dbReference type="PIRSF" id="PIRSF000538">
    <property type="entry name" value="GlpK"/>
    <property type="match status" value="1"/>
</dbReference>
<evidence type="ECO:0000313" key="6">
    <source>
        <dbReference type="EMBL" id="KAJ5354581.1"/>
    </source>
</evidence>
<dbReference type="Proteomes" id="UP001148299">
    <property type="component" value="Unassembled WGS sequence"/>
</dbReference>
<evidence type="ECO:0000259" key="5">
    <source>
        <dbReference type="Pfam" id="PF02782"/>
    </source>
</evidence>
<keyword evidence="2" id="KW-0808">Transferase</keyword>
<comment type="caution">
    <text evidence="6">The sequence shown here is derived from an EMBL/GenBank/DDBJ whole genome shotgun (WGS) entry which is preliminary data.</text>
</comment>
<dbReference type="GO" id="GO:0019321">
    <property type="term" value="P:pentose metabolic process"/>
    <property type="evidence" value="ECO:0007669"/>
    <property type="project" value="TreeGrafter"/>
</dbReference>
<dbReference type="Pfam" id="PF00370">
    <property type="entry name" value="FGGY_N"/>
    <property type="match status" value="1"/>
</dbReference>
<dbReference type="CDD" id="cd07782">
    <property type="entry name" value="ASKHA_NBD_FGGY_D-RBK"/>
    <property type="match status" value="1"/>
</dbReference>
<evidence type="ECO:0000256" key="2">
    <source>
        <dbReference type="ARBA" id="ARBA00022679"/>
    </source>
</evidence>
<evidence type="ECO:0000256" key="3">
    <source>
        <dbReference type="ARBA" id="ARBA00022777"/>
    </source>
</evidence>
<dbReference type="AlphaFoldDB" id="A0A9W9UTW8"/>
<dbReference type="InterPro" id="IPR043129">
    <property type="entry name" value="ATPase_NBD"/>
</dbReference>
<dbReference type="InterPro" id="IPR018484">
    <property type="entry name" value="FGGY_N"/>
</dbReference>
<reference evidence="6" key="1">
    <citation type="submission" date="2022-12" db="EMBL/GenBank/DDBJ databases">
        <authorList>
            <person name="Petersen C."/>
        </authorList>
    </citation>
    <scope>NUCLEOTIDE SEQUENCE</scope>
    <source>
        <strain evidence="6">IBT 35675</strain>
    </source>
</reference>
<feature type="domain" description="Carbohydrate kinase FGGY C-terminal" evidence="5">
    <location>
        <begin position="319"/>
        <end position="517"/>
    </location>
</feature>
<dbReference type="InterPro" id="IPR006003">
    <property type="entry name" value="FGGY_RbtK-like"/>
</dbReference>
<evidence type="ECO:0000313" key="7">
    <source>
        <dbReference type="Proteomes" id="UP001148299"/>
    </source>
</evidence>
<feature type="domain" description="Carbohydrate kinase FGGY N-terminal" evidence="4">
    <location>
        <begin position="9"/>
        <end position="160"/>
    </location>
</feature>